<proteinExistence type="predicted"/>
<name>A0AAW1SK57_9CHLO</name>
<feature type="compositionally biased region" description="Low complexity" evidence="1">
    <location>
        <begin position="37"/>
        <end position="48"/>
    </location>
</feature>
<protein>
    <submittedName>
        <fullName evidence="2">Uncharacterized protein</fullName>
    </submittedName>
</protein>
<accession>A0AAW1SK57</accession>
<reference evidence="2 3" key="1">
    <citation type="journal article" date="2024" name="Nat. Commun.">
        <title>Phylogenomics reveals the evolutionary origins of lichenization in chlorophyte algae.</title>
        <authorList>
            <person name="Puginier C."/>
            <person name="Libourel C."/>
            <person name="Otte J."/>
            <person name="Skaloud P."/>
            <person name="Haon M."/>
            <person name="Grisel S."/>
            <person name="Petersen M."/>
            <person name="Berrin J.G."/>
            <person name="Delaux P.M."/>
            <person name="Dal Grande F."/>
            <person name="Keller J."/>
        </authorList>
    </citation>
    <scope>NUCLEOTIDE SEQUENCE [LARGE SCALE GENOMIC DNA]</scope>
    <source>
        <strain evidence="2 3">SAG 2523</strain>
    </source>
</reference>
<feature type="compositionally biased region" description="Polar residues" evidence="1">
    <location>
        <begin position="123"/>
        <end position="145"/>
    </location>
</feature>
<feature type="non-terminal residue" evidence="2">
    <location>
        <position position="1"/>
    </location>
</feature>
<keyword evidence="3" id="KW-1185">Reference proteome</keyword>
<evidence type="ECO:0000313" key="3">
    <source>
        <dbReference type="Proteomes" id="UP001485043"/>
    </source>
</evidence>
<organism evidence="2 3">
    <name type="scientific">Apatococcus fuscideae</name>
    <dbReference type="NCBI Taxonomy" id="2026836"/>
    <lineage>
        <taxon>Eukaryota</taxon>
        <taxon>Viridiplantae</taxon>
        <taxon>Chlorophyta</taxon>
        <taxon>core chlorophytes</taxon>
        <taxon>Trebouxiophyceae</taxon>
        <taxon>Chlorellales</taxon>
        <taxon>Chlorellaceae</taxon>
        <taxon>Apatococcus</taxon>
    </lineage>
</organism>
<evidence type="ECO:0000256" key="1">
    <source>
        <dbReference type="SAM" id="MobiDB-lite"/>
    </source>
</evidence>
<feature type="region of interest" description="Disordered" evidence="1">
    <location>
        <begin position="1"/>
        <end position="73"/>
    </location>
</feature>
<evidence type="ECO:0000313" key="2">
    <source>
        <dbReference type="EMBL" id="KAK9847004.1"/>
    </source>
</evidence>
<gene>
    <name evidence="2" type="ORF">WJX84_011247</name>
</gene>
<dbReference type="Proteomes" id="UP001485043">
    <property type="component" value="Unassembled WGS sequence"/>
</dbReference>
<feature type="compositionally biased region" description="Basic and acidic residues" evidence="1">
    <location>
        <begin position="154"/>
        <end position="173"/>
    </location>
</feature>
<sequence>VAEAPKNAPSLPSLPKPEQAKNAVSQVAKQQEKLTDKATTAATKAAKSAPKEVAQTAQSASKKAPSGLPADVKIQPEKLVALGNSKAQEAAAKANPPPFNPALLGGSLGAILLGFGIFSNRGSSADSQISSSKTGGSAETSSGPASSGVAPDVANRKKEAQSWIADWEKRTKK</sequence>
<dbReference type="EMBL" id="JALJOV010001503">
    <property type="protein sequence ID" value="KAK9847004.1"/>
    <property type="molecule type" value="Genomic_DNA"/>
</dbReference>
<feature type="region of interest" description="Disordered" evidence="1">
    <location>
        <begin position="123"/>
        <end position="173"/>
    </location>
</feature>
<comment type="caution">
    <text evidence="2">The sequence shown here is derived from an EMBL/GenBank/DDBJ whole genome shotgun (WGS) entry which is preliminary data.</text>
</comment>
<dbReference type="AlphaFoldDB" id="A0AAW1SK57"/>